<dbReference type="InterPro" id="IPR013196">
    <property type="entry name" value="HTH_11"/>
</dbReference>
<dbReference type="Proteomes" id="UP000000263">
    <property type="component" value="Chromosome"/>
</dbReference>
<dbReference type="InterPro" id="IPR036388">
    <property type="entry name" value="WH-like_DNA-bd_sf"/>
</dbReference>
<dbReference type="Pfam" id="PF08279">
    <property type="entry name" value="HTH_11"/>
    <property type="match status" value="1"/>
</dbReference>
<dbReference type="PANTHER" id="PTHR34580:SF1">
    <property type="entry name" value="PROTEIN PAFC"/>
    <property type="match status" value="1"/>
</dbReference>
<dbReference type="PANTHER" id="PTHR34580">
    <property type="match status" value="1"/>
</dbReference>
<dbReference type="Pfam" id="PF25583">
    <property type="entry name" value="WCX"/>
    <property type="match status" value="1"/>
</dbReference>
<dbReference type="KEGG" id="rca:Rcas_1009"/>
<reference evidence="2 3" key="1">
    <citation type="submission" date="2007-08" db="EMBL/GenBank/DDBJ databases">
        <title>Complete sequence of Roseiflexus castenholzii DSM 13941.</title>
        <authorList>
            <consortium name="US DOE Joint Genome Institute"/>
            <person name="Copeland A."/>
            <person name="Lucas S."/>
            <person name="Lapidus A."/>
            <person name="Barry K."/>
            <person name="Glavina del Rio T."/>
            <person name="Dalin E."/>
            <person name="Tice H."/>
            <person name="Pitluck S."/>
            <person name="Thompson L.S."/>
            <person name="Brettin T."/>
            <person name="Bruce D."/>
            <person name="Detter J.C."/>
            <person name="Han C."/>
            <person name="Tapia R."/>
            <person name="Schmutz J."/>
            <person name="Larimer F."/>
            <person name="Land M."/>
            <person name="Hauser L."/>
            <person name="Kyrpides N."/>
            <person name="Mikhailova N."/>
            <person name="Bryant D.A."/>
            <person name="Hanada S."/>
            <person name="Tsukatani Y."/>
            <person name="Richardson P."/>
        </authorList>
    </citation>
    <scope>NUCLEOTIDE SEQUENCE [LARGE SCALE GENOMIC DNA]</scope>
    <source>
        <strain evidence="3">DSM 13941 / HLO8</strain>
    </source>
</reference>
<dbReference type="PROSITE" id="PS50943">
    <property type="entry name" value="HTH_CROC1"/>
    <property type="match status" value="1"/>
</dbReference>
<sequence>MKRAANKAERLLQIEQLLLAHPEGLTQAELARRLGVNRSTILRNLADASRHIYEEPDGRLKIDHCADLINLRLNLHEALAMHLAARLLATRMDRQNRHAAAALRKLGHAMERWAQRISVHVLHAADIMDNAAQRDDPVYISVLERLTEGWASERKVRVWHQLATGEKVLEYLFSPYFIEPYAIGQTTHVIGRARLLGERGWSGEKMRTFKIERIRRAEMTAESYQIPEDFDPRVYLSDAWGIWSSEGEPVEVALRFSAQVARRVQETRWHRSERTELQPDGSLIWRARIAEPKEMIPWIRGWGADVEVLEPKALRETLMGEAKAMAELYGWRVSSSPTDKRSTTLDDFFGG</sequence>
<proteinExistence type="predicted"/>
<dbReference type="InterPro" id="IPR051534">
    <property type="entry name" value="CBASS_pafABC_assoc_protein"/>
</dbReference>
<dbReference type="STRING" id="383372.Rcas_1009"/>
<dbReference type="SUPFAM" id="SSF46785">
    <property type="entry name" value="Winged helix' DNA-binding domain"/>
    <property type="match status" value="1"/>
</dbReference>
<dbReference type="HOGENOM" id="CLU_041141_4_0_0"/>
<name>A7NF50_ROSCS</name>
<gene>
    <name evidence="2" type="ordered locus">Rcas_1009</name>
</gene>
<dbReference type="eggNOG" id="COG2378">
    <property type="taxonomic scope" value="Bacteria"/>
</dbReference>
<evidence type="ECO:0000259" key="1">
    <source>
        <dbReference type="PROSITE" id="PS50943"/>
    </source>
</evidence>
<dbReference type="RefSeq" id="WP_012119547.1">
    <property type="nucleotide sequence ID" value="NC_009767.1"/>
</dbReference>
<organism evidence="2 3">
    <name type="scientific">Roseiflexus castenholzii (strain DSM 13941 / HLO8)</name>
    <dbReference type="NCBI Taxonomy" id="383372"/>
    <lineage>
        <taxon>Bacteria</taxon>
        <taxon>Bacillati</taxon>
        <taxon>Chloroflexota</taxon>
        <taxon>Chloroflexia</taxon>
        <taxon>Chloroflexales</taxon>
        <taxon>Roseiflexineae</taxon>
        <taxon>Roseiflexaceae</taxon>
        <taxon>Roseiflexus</taxon>
    </lineage>
</organism>
<evidence type="ECO:0000313" key="3">
    <source>
        <dbReference type="Proteomes" id="UP000000263"/>
    </source>
</evidence>
<dbReference type="EMBL" id="CP000804">
    <property type="protein sequence ID" value="ABU57117.1"/>
    <property type="molecule type" value="Genomic_DNA"/>
</dbReference>
<dbReference type="AlphaFoldDB" id="A7NF50"/>
<accession>A7NF50</accession>
<feature type="domain" description="HTH cro/C1-type" evidence="1">
    <location>
        <begin position="14"/>
        <end position="41"/>
    </location>
</feature>
<dbReference type="InterPro" id="IPR057727">
    <property type="entry name" value="WCX_dom"/>
</dbReference>
<dbReference type="InterPro" id="IPR036390">
    <property type="entry name" value="WH_DNA-bd_sf"/>
</dbReference>
<dbReference type="OrthoDB" id="9815009at2"/>
<dbReference type="Gene3D" id="1.10.10.10">
    <property type="entry name" value="Winged helix-like DNA-binding domain superfamily/Winged helix DNA-binding domain"/>
    <property type="match status" value="1"/>
</dbReference>
<dbReference type="InterPro" id="IPR001387">
    <property type="entry name" value="Cro/C1-type_HTH"/>
</dbReference>
<protein>
    <submittedName>
        <fullName evidence="2">Regulatory protein, DeoR</fullName>
    </submittedName>
</protein>
<keyword evidence="3" id="KW-1185">Reference proteome</keyword>
<evidence type="ECO:0000313" key="2">
    <source>
        <dbReference type="EMBL" id="ABU57117.1"/>
    </source>
</evidence>